<dbReference type="PANTHER" id="PTHR30055:SF234">
    <property type="entry name" value="HTH-TYPE TRANSCRIPTIONAL REGULATOR BETI"/>
    <property type="match status" value="1"/>
</dbReference>
<evidence type="ECO:0000313" key="7">
    <source>
        <dbReference type="Proteomes" id="UP000237846"/>
    </source>
</evidence>
<dbReference type="InterPro" id="IPR050109">
    <property type="entry name" value="HTH-type_TetR-like_transc_reg"/>
</dbReference>
<sequence length="174" mass="18263">MRADARRNRARVLAAADDVFAELGTAASTEEVARRAGVGIGTVFRHFATKEALLREVLVLRMRALADRAGELTGSEEPGAAFFEFLDLVVAQAGTKSAFAAAGADVDGVLAQVRGELMAAVELLLDRAQRAGAVRGDLDAADLVPLLILMAQAAEPGGAVPNRTMDVIKRGLRP</sequence>
<evidence type="ECO:0000256" key="1">
    <source>
        <dbReference type="ARBA" id="ARBA00023015"/>
    </source>
</evidence>
<dbReference type="PROSITE" id="PS50977">
    <property type="entry name" value="HTH_TETR_2"/>
    <property type="match status" value="1"/>
</dbReference>
<dbReference type="SUPFAM" id="SSF46689">
    <property type="entry name" value="Homeodomain-like"/>
    <property type="match status" value="1"/>
</dbReference>
<protein>
    <submittedName>
        <fullName evidence="6">TetR family transcriptional regulator</fullName>
    </submittedName>
</protein>
<dbReference type="SUPFAM" id="SSF48498">
    <property type="entry name" value="Tetracyclin repressor-like, C-terminal domain"/>
    <property type="match status" value="1"/>
</dbReference>
<dbReference type="InterPro" id="IPR009057">
    <property type="entry name" value="Homeodomain-like_sf"/>
</dbReference>
<feature type="domain" description="HTH tetR-type" evidence="5">
    <location>
        <begin position="6"/>
        <end position="65"/>
    </location>
</feature>
<dbReference type="Pfam" id="PF21597">
    <property type="entry name" value="TetR_C_43"/>
    <property type="match status" value="1"/>
</dbReference>
<evidence type="ECO:0000259" key="5">
    <source>
        <dbReference type="PROSITE" id="PS50977"/>
    </source>
</evidence>
<gene>
    <name evidence="6" type="ORF">CLV72_101142</name>
</gene>
<keyword evidence="7" id="KW-1185">Reference proteome</keyword>
<dbReference type="Proteomes" id="UP000237846">
    <property type="component" value="Unassembled WGS sequence"/>
</dbReference>
<dbReference type="Pfam" id="PF00440">
    <property type="entry name" value="TetR_N"/>
    <property type="match status" value="1"/>
</dbReference>
<keyword evidence="3" id="KW-0804">Transcription</keyword>
<keyword evidence="2 4" id="KW-0238">DNA-binding</keyword>
<dbReference type="GO" id="GO:0000976">
    <property type="term" value="F:transcription cis-regulatory region binding"/>
    <property type="evidence" value="ECO:0007669"/>
    <property type="project" value="TreeGrafter"/>
</dbReference>
<dbReference type="PRINTS" id="PR00455">
    <property type="entry name" value="HTHTETR"/>
</dbReference>
<evidence type="ECO:0000256" key="3">
    <source>
        <dbReference type="ARBA" id="ARBA00023163"/>
    </source>
</evidence>
<dbReference type="OrthoDB" id="9795011at2"/>
<organism evidence="6 7">
    <name type="scientific">Allonocardiopsis opalescens</name>
    <dbReference type="NCBI Taxonomy" id="1144618"/>
    <lineage>
        <taxon>Bacteria</taxon>
        <taxon>Bacillati</taxon>
        <taxon>Actinomycetota</taxon>
        <taxon>Actinomycetes</taxon>
        <taxon>Streptosporangiales</taxon>
        <taxon>Allonocardiopsis</taxon>
    </lineage>
</organism>
<evidence type="ECO:0000256" key="4">
    <source>
        <dbReference type="PROSITE-ProRule" id="PRU00335"/>
    </source>
</evidence>
<keyword evidence="1" id="KW-0805">Transcription regulation</keyword>
<dbReference type="InterPro" id="IPR036271">
    <property type="entry name" value="Tet_transcr_reg_TetR-rel_C_sf"/>
</dbReference>
<dbReference type="PANTHER" id="PTHR30055">
    <property type="entry name" value="HTH-TYPE TRANSCRIPTIONAL REGULATOR RUTR"/>
    <property type="match status" value="1"/>
</dbReference>
<dbReference type="GO" id="GO:0003700">
    <property type="term" value="F:DNA-binding transcription factor activity"/>
    <property type="evidence" value="ECO:0007669"/>
    <property type="project" value="TreeGrafter"/>
</dbReference>
<accession>A0A2T0QCB5</accession>
<feature type="DNA-binding region" description="H-T-H motif" evidence="4">
    <location>
        <begin position="28"/>
        <end position="47"/>
    </location>
</feature>
<dbReference type="AlphaFoldDB" id="A0A2T0QCB5"/>
<dbReference type="InterPro" id="IPR001647">
    <property type="entry name" value="HTH_TetR"/>
</dbReference>
<dbReference type="Gene3D" id="1.10.357.10">
    <property type="entry name" value="Tetracycline Repressor, domain 2"/>
    <property type="match status" value="1"/>
</dbReference>
<proteinExistence type="predicted"/>
<reference evidence="6 7" key="1">
    <citation type="submission" date="2018-03" db="EMBL/GenBank/DDBJ databases">
        <title>Genomic Encyclopedia of Archaeal and Bacterial Type Strains, Phase II (KMG-II): from individual species to whole genera.</title>
        <authorList>
            <person name="Goeker M."/>
        </authorList>
    </citation>
    <scope>NUCLEOTIDE SEQUENCE [LARGE SCALE GENOMIC DNA]</scope>
    <source>
        <strain evidence="6 7">DSM 45601</strain>
    </source>
</reference>
<name>A0A2T0QCB5_9ACTN</name>
<comment type="caution">
    <text evidence="6">The sequence shown here is derived from an EMBL/GenBank/DDBJ whole genome shotgun (WGS) entry which is preliminary data.</text>
</comment>
<evidence type="ECO:0000256" key="2">
    <source>
        <dbReference type="ARBA" id="ARBA00023125"/>
    </source>
</evidence>
<dbReference type="InterPro" id="IPR049445">
    <property type="entry name" value="TetR_SbtR-like_C"/>
</dbReference>
<dbReference type="EMBL" id="PVZC01000001">
    <property type="protein sequence ID" value="PRY01559.1"/>
    <property type="molecule type" value="Genomic_DNA"/>
</dbReference>
<evidence type="ECO:0000313" key="6">
    <source>
        <dbReference type="EMBL" id="PRY01559.1"/>
    </source>
</evidence>